<dbReference type="InterPro" id="IPR011541">
    <property type="entry name" value="Ni/Co_transpt_high_affinity"/>
</dbReference>
<evidence type="ECO:0000256" key="4">
    <source>
        <dbReference type="ARBA" id="ARBA00022596"/>
    </source>
</evidence>
<comment type="subcellular location">
    <subcellularLocation>
        <location evidence="8">Cell membrane</location>
        <topology evidence="8">Multi-pass membrane protein</topology>
    </subcellularLocation>
    <subcellularLocation>
        <location evidence="1">Endomembrane system</location>
        <topology evidence="1">Multi-pass membrane protein</topology>
    </subcellularLocation>
</comment>
<keyword evidence="6 8" id="KW-1133">Transmembrane helix</keyword>
<gene>
    <name evidence="9" type="ORF">DLM46_26400</name>
</gene>
<feature type="transmembrane region" description="Helical" evidence="8">
    <location>
        <begin position="234"/>
        <end position="259"/>
    </location>
</feature>
<evidence type="ECO:0000256" key="5">
    <source>
        <dbReference type="ARBA" id="ARBA00022692"/>
    </source>
</evidence>
<dbReference type="GO" id="GO:0012505">
    <property type="term" value="C:endomembrane system"/>
    <property type="evidence" value="ECO:0007669"/>
    <property type="project" value="UniProtKB-SubCell"/>
</dbReference>
<evidence type="ECO:0000313" key="10">
    <source>
        <dbReference type="Proteomes" id="UP000254875"/>
    </source>
</evidence>
<dbReference type="Pfam" id="PF03824">
    <property type="entry name" value="NicO"/>
    <property type="match status" value="1"/>
</dbReference>
<evidence type="ECO:0000313" key="9">
    <source>
        <dbReference type="EMBL" id="RDJ99706.1"/>
    </source>
</evidence>
<dbReference type="EMBL" id="QHKS01000020">
    <property type="protein sequence ID" value="RDJ99706.1"/>
    <property type="molecule type" value="Genomic_DNA"/>
</dbReference>
<evidence type="ECO:0000256" key="8">
    <source>
        <dbReference type="RuleBase" id="RU362101"/>
    </source>
</evidence>
<organism evidence="9 10">
    <name type="scientific">Paraburkholderia lacunae</name>
    <dbReference type="NCBI Taxonomy" id="2211104"/>
    <lineage>
        <taxon>Bacteria</taxon>
        <taxon>Pseudomonadati</taxon>
        <taxon>Pseudomonadota</taxon>
        <taxon>Betaproteobacteria</taxon>
        <taxon>Burkholderiales</taxon>
        <taxon>Burkholderiaceae</taxon>
        <taxon>Paraburkholderia</taxon>
    </lineage>
</organism>
<keyword evidence="10" id="KW-1185">Reference proteome</keyword>
<dbReference type="RefSeq" id="WP_115105387.1">
    <property type="nucleotide sequence ID" value="NZ_QHKS01000020.1"/>
</dbReference>
<evidence type="ECO:0000256" key="6">
    <source>
        <dbReference type="ARBA" id="ARBA00022989"/>
    </source>
</evidence>
<feature type="transmembrane region" description="Helical" evidence="8">
    <location>
        <begin position="47"/>
        <end position="65"/>
    </location>
</feature>
<evidence type="ECO:0000256" key="7">
    <source>
        <dbReference type="ARBA" id="ARBA00023136"/>
    </source>
</evidence>
<dbReference type="GO" id="GO:0015099">
    <property type="term" value="F:nickel cation transmembrane transporter activity"/>
    <property type="evidence" value="ECO:0007669"/>
    <property type="project" value="UniProtKB-UniRule"/>
</dbReference>
<dbReference type="PANTHER" id="PTHR31611">
    <property type="entry name" value="HIGH-AFFINITY NICKEL TRANSPORT PROTEIN NIC1"/>
    <property type="match status" value="1"/>
</dbReference>
<evidence type="ECO:0000256" key="2">
    <source>
        <dbReference type="ARBA" id="ARBA00010892"/>
    </source>
</evidence>
<comment type="similarity">
    <text evidence="2 8">Belongs to the NiCoT transporter (TC 2.A.52) family.</text>
</comment>
<feature type="transmembrane region" description="Helical" evidence="8">
    <location>
        <begin position="196"/>
        <end position="222"/>
    </location>
</feature>
<feature type="transmembrane region" description="Helical" evidence="8">
    <location>
        <begin position="21"/>
        <end position="41"/>
    </location>
</feature>
<feature type="transmembrane region" description="Helical" evidence="8">
    <location>
        <begin position="88"/>
        <end position="116"/>
    </location>
</feature>
<keyword evidence="3 8" id="KW-0813">Transport</keyword>
<dbReference type="PANTHER" id="PTHR31611:SF0">
    <property type="entry name" value="HIGH-AFFINITY NICKEL TRANSPORT PROTEIN NIC1"/>
    <property type="match status" value="1"/>
</dbReference>
<proteinExistence type="inferred from homology"/>
<protein>
    <recommendedName>
        <fullName evidence="8">Nickel/cobalt efflux system</fullName>
    </recommendedName>
</protein>
<dbReference type="Proteomes" id="UP000254875">
    <property type="component" value="Unassembled WGS sequence"/>
</dbReference>
<evidence type="ECO:0000256" key="1">
    <source>
        <dbReference type="ARBA" id="ARBA00004127"/>
    </source>
</evidence>
<keyword evidence="4" id="KW-0533">Nickel</keyword>
<keyword evidence="5 8" id="KW-0812">Transmembrane</keyword>
<name>A0A370N270_9BURK</name>
<dbReference type="OrthoDB" id="9776706at2"/>
<sequence>MTGVTRAGGSRRNAFVPPRSILLAVGALLVANVGVWCWAAVSLHERPVLFGTAMLAYVLGLRHAVDADHIAAIDNATRKLMQAGQRPLSVGFYFSVGHSALIVAFSAALALATAHFSQRFAAFRAVGALIGTMASATVLLLLAAVNVTVLFSLYKTFRCVRRGEPLDDVGLSGLLSGRGLVSRLLRPMFRIVTKSWHMFVIGALFGLSFDTASEIALFAIAAGQTSHGVSFETVMLFPALFAVGMCTVDSADGMLMVGAYGWALDNPVRKLYYNMAMTCMSAVVALLIGGVECLSIIGDRLDSLAFLRSFTGAVDDYFGVLGYAIVAVFMASWALSVFAYRRRRDTARSCTDLSADSRT</sequence>
<reference evidence="10" key="1">
    <citation type="submission" date="2018-05" db="EMBL/GenBank/DDBJ databases">
        <authorList>
            <person name="Feng T."/>
        </authorList>
    </citation>
    <scope>NUCLEOTIDE SEQUENCE [LARGE SCALE GENOMIC DNA]</scope>
    <source>
        <strain evidence="10">S27</strain>
    </source>
</reference>
<keyword evidence="7 8" id="KW-0472">Membrane</keyword>
<comment type="caution">
    <text evidence="9">The sequence shown here is derived from an EMBL/GenBank/DDBJ whole genome shotgun (WGS) entry which is preliminary data.</text>
</comment>
<dbReference type="GO" id="GO:0005886">
    <property type="term" value="C:plasma membrane"/>
    <property type="evidence" value="ECO:0007669"/>
    <property type="project" value="UniProtKB-SubCell"/>
</dbReference>
<feature type="transmembrane region" description="Helical" evidence="8">
    <location>
        <begin position="128"/>
        <end position="154"/>
    </location>
</feature>
<dbReference type="AlphaFoldDB" id="A0A370N270"/>
<dbReference type="NCBIfam" id="TIGR00802">
    <property type="entry name" value="nico"/>
    <property type="match status" value="1"/>
</dbReference>
<dbReference type="InterPro" id="IPR004688">
    <property type="entry name" value="Ni/Co_transpt"/>
</dbReference>
<feature type="transmembrane region" description="Helical" evidence="8">
    <location>
        <begin position="317"/>
        <end position="340"/>
    </location>
</feature>
<accession>A0A370N270</accession>
<evidence type="ECO:0000256" key="3">
    <source>
        <dbReference type="ARBA" id="ARBA00022448"/>
    </source>
</evidence>
<feature type="transmembrane region" description="Helical" evidence="8">
    <location>
        <begin position="271"/>
        <end position="297"/>
    </location>
</feature>